<comment type="caution">
    <text evidence="2">The sequence shown here is derived from an EMBL/GenBank/DDBJ whole genome shotgun (WGS) entry which is preliminary data.</text>
</comment>
<feature type="transmembrane region" description="Helical" evidence="1">
    <location>
        <begin position="287"/>
        <end position="308"/>
    </location>
</feature>
<feature type="transmembrane region" description="Helical" evidence="1">
    <location>
        <begin position="215"/>
        <end position="239"/>
    </location>
</feature>
<keyword evidence="1" id="KW-1133">Transmembrane helix</keyword>
<dbReference type="RefSeq" id="WP_188417417.1">
    <property type="nucleotide sequence ID" value="NZ_BMDJ01000016.1"/>
</dbReference>
<keyword evidence="1" id="KW-0812">Transmembrane</keyword>
<feature type="transmembrane region" description="Helical" evidence="1">
    <location>
        <begin position="245"/>
        <end position="266"/>
    </location>
</feature>
<dbReference type="EMBL" id="BMDJ01000016">
    <property type="protein sequence ID" value="GGI29372.1"/>
    <property type="molecule type" value="Genomic_DNA"/>
</dbReference>
<gene>
    <name evidence="2" type="ORF">GCM10008119_37300</name>
</gene>
<evidence type="ECO:0000313" key="3">
    <source>
        <dbReference type="Proteomes" id="UP000645390"/>
    </source>
</evidence>
<accession>A0ABQ2BM03</accession>
<feature type="transmembrane region" description="Helical" evidence="1">
    <location>
        <begin position="21"/>
        <end position="40"/>
    </location>
</feature>
<reference evidence="3" key="1">
    <citation type="journal article" date="2019" name="Int. J. Syst. Evol. Microbiol.">
        <title>The Global Catalogue of Microorganisms (GCM) 10K type strain sequencing project: providing services to taxonomists for standard genome sequencing and annotation.</title>
        <authorList>
            <consortium name="The Broad Institute Genomics Platform"/>
            <consortium name="The Broad Institute Genome Sequencing Center for Infectious Disease"/>
            <person name="Wu L."/>
            <person name="Ma J."/>
        </authorList>
    </citation>
    <scope>NUCLEOTIDE SEQUENCE [LARGE SCALE GENOMIC DNA]</scope>
    <source>
        <strain evidence="3">CCM 8939</strain>
    </source>
</reference>
<keyword evidence="1" id="KW-0472">Membrane</keyword>
<proteinExistence type="predicted"/>
<sequence length="502" mass="58593">MKDPKDIADKYFEIYSKLTDSTSRIALIALLVLVTNWLFIVESNFDKYTSVKQEFQYKFQAIENQFVEINQKYSEDTATYKIKRQELVAQKDELTKEKENSLKDKLTEVKDLPSLIKFIFFISDNLEKGGLILNILFFTLLTYLLFNRRTSLQYLSKAIRIYKIEPTLQINAYQDFNLSSPIWLAPLPKNQNKDVSPAELKTILGWTFNHSLLKIGLIATLIAIVIIQSRLAFITFIVNGSKFNSIFFLSSFFVMLTSLLIIYWLLPIKIEDNFNYEKNPNPFSRRDFITVSSFTILSIVLFKFSPLLPKYIHKRVPRFRANKIKFPFTISNFKSSLVKNKKSNIVHYINSQGFSQTLQTISSSDDFNKFKGHIEKFNQIATLKTKHEKPRMPIKHSTWHSENLAFESIQIGNFTVAFDIILYAIKQGIDNYSPSYRLHDLLALLCVRYKTKIPNGVFENLVELSNNSKDKKLIERAKKWNDNKWIDKICKKTKVTFNKITI</sequence>
<name>A0ABQ2BM03_9SPHI</name>
<feature type="transmembrane region" description="Helical" evidence="1">
    <location>
        <begin position="129"/>
        <end position="146"/>
    </location>
</feature>
<organism evidence="2 3">
    <name type="scientific">Pedobacter mendelii</name>
    <dbReference type="NCBI Taxonomy" id="1908240"/>
    <lineage>
        <taxon>Bacteria</taxon>
        <taxon>Pseudomonadati</taxon>
        <taxon>Bacteroidota</taxon>
        <taxon>Sphingobacteriia</taxon>
        <taxon>Sphingobacteriales</taxon>
        <taxon>Sphingobacteriaceae</taxon>
        <taxon>Pedobacter</taxon>
    </lineage>
</organism>
<protein>
    <submittedName>
        <fullName evidence="2">Uncharacterized protein</fullName>
    </submittedName>
</protein>
<evidence type="ECO:0000313" key="2">
    <source>
        <dbReference type="EMBL" id="GGI29372.1"/>
    </source>
</evidence>
<keyword evidence="3" id="KW-1185">Reference proteome</keyword>
<dbReference type="Proteomes" id="UP000645390">
    <property type="component" value="Unassembled WGS sequence"/>
</dbReference>
<evidence type="ECO:0000256" key="1">
    <source>
        <dbReference type="SAM" id="Phobius"/>
    </source>
</evidence>